<comment type="similarity">
    <text evidence="1">Belongs to the ROK (NagC/XylR) family.</text>
</comment>
<comment type="caution">
    <text evidence="2">The sequence shown here is derived from an EMBL/GenBank/DDBJ whole genome shotgun (WGS) entry which is preliminary data.</text>
</comment>
<dbReference type="SUPFAM" id="SSF53067">
    <property type="entry name" value="Actin-like ATPase domain"/>
    <property type="match status" value="1"/>
</dbReference>
<evidence type="ECO:0000313" key="3">
    <source>
        <dbReference type="Proteomes" id="UP000233786"/>
    </source>
</evidence>
<evidence type="ECO:0000256" key="1">
    <source>
        <dbReference type="ARBA" id="ARBA00006479"/>
    </source>
</evidence>
<name>A0A2N3XRH9_SACSN</name>
<dbReference type="Pfam" id="PF00480">
    <property type="entry name" value="ROK"/>
    <property type="match status" value="1"/>
</dbReference>
<dbReference type="PANTHER" id="PTHR18964:SF149">
    <property type="entry name" value="BIFUNCTIONAL UDP-N-ACETYLGLUCOSAMINE 2-EPIMERASE_N-ACETYLMANNOSAMINE KINASE"/>
    <property type="match status" value="1"/>
</dbReference>
<dbReference type="OrthoDB" id="9810372at2"/>
<dbReference type="InterPro" id="IPR000600">
    <property type="entry name" value="ROK"/>
</dbReference>
<reference evidence="2" key="1">
    <citation type="submission" date="2017-12" db="EMBL/GenBank/DDBJ databases">
        <title>Sequencing the genomes of 1000 Actinobacteria strains.</title>
        <authorList>
            <person name="Klenk H.-P."/>
        </authorList>
    </citation>
    <scope>NUCLEOTIDE SEQUENCE [LARGE SCALE GENOMIC DNA]</scope>
    <source>
        <strain evidence="2">DSM 44228</strain>
    </source>
</reference>
<gene>
    <name evidence="2" type="ORF">A8926_0768</name>
</gene>
<dbReference type="AlphaFoldDB" id="A0A2N3XRH9"/>
<organism evidence="2 3">
    <name type="scientific">Saccharopolyspora spinosa</name>
    <dbReference type="NCBI Taxonomy" id="60894"/>
    <lineage>
        <taxon>Bacteria</taxon>
        <taxon>Bacillati</taxon>
        <taxon>Actinomycetota</taxon>
        <taxon>Actinomycetes</taxon>
        <taxon>Pseudonocardiales</taxon>
        <taxon>Pseudonocardiaceae</taxon>
        <taxon>Saccharopolyspora</taxon>
    </lineage>
</organism>
<dbReference type="InterPro" id="IPR043129">
    <property type="entry name" value="ATPase_NBD"/>
</dbReference>
<proteinExistence type="inferred from homology"/>
<dbReference type="Proteomes" id="UP000233786">
    <property type="component" value="Unassembled WGS sequence"/>
</dbReference>
<dbReference type="STRING" id="994479.GCA_000194155_06163"/>
<dbReference type="EMBL" id="PJNB01000001">
    <property type="protein sequence ID" value="PKW13259.1"/>
    <property type="molecule type" value="Genomic_DNA"/>
</dbReference>
<protein>
    <submittedName>
        <fullName evidence="2">Glucokinase</fullName>
    </submittedName>
</protein>
<evidence type="ECO:0000313" key="2">
    <source>
        <dbReference type="EMBL" id="PKW13259.1"/>
    </source>
</evidence>
<accession>A0A2N3XRH9</accession>
<dbReference type="RefSeq" id="WP_010312782.1">
    <property type="nucleotide sequence ID" value="NZ_CP061007.1"/>
</dbReference>
<dbReference type="PANTHER" id="PTHR18964">
    <property type="entry name" value="ROK (REPRESSOR, ORF, KINASE) FAMILY"/>
    <property type="match status" value="1"/>
</dbReference>
<keyword evidence="3" id="KW-1185">Reference proteome</keyword>
<dbReference type="Gene3D" id="3.30.420.40">
    <property type="match status" value="2"/>
</dbReference>
<dbReference type="GO" id="GO:0016301">
    <property type="term" value="F:kinase activity"/>
    <property type="evidence" value="ECO:0007669"/>
    <property type="project" value="UniProtKB-KW"/>
</dbReference>
<sequence length="307" mass="31035">MTAHAIAVDVGGTEMKAALVTVDRDTARPLRHTRRPTPRGADGAATADLVVEAVAEAVSDLRSGADVVDAVGVVVPGVVDEVRGVGVFSANLGWRDVPLRDRLAARIGLPLGFGHDVRASGLAEVRFGAARGMRDVVVLPIGTGIAAAMVLDGQPYAGGGFAGEIGHVDIGHGEPCGCGSSGCVEAVASSAAVARRYRARTGRDVSGADVAAAVRAGDPDAQAVWQDAIDALAKGLLVLVTVAAPECIVLGGGFAQAGELLVAPLRARLDGMLAAYHRRPHLKLAELGDTAGCLGAALLATEGLKTT</sequence>